<comment type="caution">
    <text evidence="1">The sequence shown here is derived from an EMBL/GenBank/DDBJ whole genome shotgun (WGS) entry which is preliminary data.</text>
</comment>
<dbReference type="EMBL" id="DWVZ01000209">
    <property type="protein sequence ID" value="HJC64860.1"/>
    <property type="molecule type" value="Genomic_DNA"/>
</dbReference>
<evidence type="ECO:0000313" key="1">
    <source>
        <dbReference type="EMBL" id="HJC64860.1"/>
    </source>
</evidence>
<protein>
    <submittedName>
        <fullName evidence="1">DUF3795 domain-containing protein</fullName>
    </submittedName>
</protein>
<organism evidence="1 2">
    <name type="scientific">Candidatus Blautia merdavium</name>
    <dbReference type="NCBI Taxonomy" id="2838494"/>
    <lineage>
        <taxon>Bacteria</taxon>
        <taxon>Bacillati</taxon>
        <taxon>Bacillota</taxon>
        <taxon>Clostridia</taxon>
        <taxon>Lachnospirales</taxon>
        <taxon>Lachnospiraceae</taxon>
        <taxon>Blautia</taxon>
    </lineage>
</organism>
<dbReference type="Proteomes" id="UP000823886">
    <property type="component" value="Unassembled WGS sequence"/>
</dbReference>
<dbReference type="AlphaFoldDB" id="A0A9D2PT89"/>
<evidence type="ECO:0000313" key="2">
    <source>
        <dbReference type="Proteomes" id="UP000823886"/>
    </source>
</evidence>
<reference evidence="1" key="1">
    <citation type="journal article" date="2021" name="PeerJ">
        <title>Extensive microbial diversity within the chicken gut microbiome revealed by metagenomics and culture.</title>
        <authorList>
            <person name="Gilroy R."/>
            <person name="Ravi A."/>
            <person name="Getino M."/>
            <person name="Pursley I."/>
            <person name="Horton D.L."/>
            <person name="Alikhan N.F."/>
            <person name="Baker D."/>
            <person name="Gharbi K."/>
            <person name="Hall N."/>
            <person name="Watson M."/>
            <person name="Adriaenssens E.M."/>
            <person name="Foster-Nyarko E."/>
            <person name="Jarju S."/>
            <person name="Secka A."/>
            <person name="Antonio M."/>
            <person name="Oren A."/>
            <person name="Chaudhuri R.R."/>
            <person name="La Ragione R."/>
            <person name="Hildebrand F."/>
            <person name="Pallen M.J."/>
        </authorList>
    </citation>
    <scope>NUCLEOTIDE SEQUENCE</scope>
    <source>
        <strain evidence="1">ChiBcec2-3848</strain>
    </source>
</reference>
<name>A0A9D2PT89_9FIRM</name>
<reference evidence="1" key="2">
    <citation type="submission" date="2021-04" db="EMBL/GenBank/DDBJ databases">
        <authorList>
            <person name="Gilroy R."/>
        </authorList>
    </citation>
    <scope>NUCLEOTIDE SEQUENCE</scope>
    <source>
        <strain evidence="1">ChiBcec2-3848</strain>
    </source>
</reference>
<proteinExistence type="predicted"/>
<gene>
    <name evidence="1" type="ORF">H9753_14800</name>
</gene>
<sequence length="156" mass="17430">MSKSICGIDCTKCELSNTCQGCTQTDGHPFGSACVIAPYCRKGEAALKEFKDRLLEAFHSLPIAELQEVQDLNPLKGSFINLEYTLPSARTVKFWDDNKIYLGNQICRKGSGRCYGLAADDRYLMVCEYGDLGSDPELAAFMRWNETQEFCKGDTK</sequence>
<accession>A0A9D2PT89</accession>